<sequence length="84" mass="9682">MKIRDGFVSNSSSSSFVIAFKDKYVADVVRSLFGGTEETKEDIKKGFNREFKFNNIISIQVPYGSEEMFENLKETEDFEFLFGD</sequence>
<reference evidence="2" key="1">
    <citation type="submission" date="2020-03" db="EMBL/GenBank/DDBJ databases">
        <title>The deep terrestrial virosphere.</title>
        <authorList>
            <person name="Holmfeldt K."/>
            <person name="Nilsson E."/>
            <person name="Simone D."/>
            <person name="Lopez-Fernandez M."/>
            <person name="Wu X."/>
            <person name="de Brujin I."/>
            <person name="Lundin D."/>
            <person name="Andersson A."/>
            <person name="Bertilsson S."/>
            <person name="Dopson M."/>
        </authorList>
    </citation>
    <scope>NUCLEOTIDE SEQUENCE</scope>
    <source>
        <strain evidence="1">MM415A02079</strain>
        <strain evidence="2">TM448B05099</strain>
    </source>
</reference>
<evidence type="ECO:0000313" key="2">
    <source>
        <dbReference type="EMBL" id="QJI03817.1"/>
    </source>
</evidence>
<name>A0A6M3Y0T6_9ZZZZ</name>
<accession>A0A6M3Y0T6</accession>
<dbReference type="EMBL" id="MT145122">
    <property type="protein sequence ID" value="QJI03817.1"/>
    <property type="molecule type" value="Genomic_DNA"/>
</dbReference>
<dbReference type="AlphaFoldDB" id="A0A6M3Y0T6"/>
<proteinExistence type="predicted"/>
<dbReference type="EMBL" id="MT142081">
    <property type="protein sequence ID" value="QJA74204.1"/>
    <property type="molecule type" value="Genomic_DNA"/>
</dbReference>
<protein>
    <submittedName>
        <fullName evidence="2">Uncharacterized protein</fullName>
    </submittedName>
</protein>
<gene>
    <name evidence="1" type="ORF">MM415A02079_0014</name>
    <name evidence="2" type="ORF">TM448B05099_0003</name>
</gene>
<evidence type="ECO:0000313" key="1">
    <source>
        <dbReference type="EMBL" id="QJA74204.1"/>
    </source>
</evidence>
<organism evidence="2">
    <name type="scientific">viral metagenome</name>
    <dbReference type="NCBI Taxonomy" id="1070528"/>
    <lineage>
        <taxon>unclassified sequences</taxon>
        <taxon>metagenomes</taxon>
        <taxon>organismal metagenomes</taxon>
    </lineage>
</organism>